<name>A0A7X0HRC3_9BACI</name>
<evidence type="ECO:0000259" key="1">
    <source>
        <dbReference type="Pfam" id="PF13157"/>
    </source>
</evidence>
<dbReference type="RefSeq" id="WP_184525542.1">
    <property type="nucleotide sequence ID" value="NZ_JACHGK010000006.1"/>
</dbReference>
<gene>
    <name evidence="2" type="ORF">HNR53_002093</name>
</gene>
<sequence length="111" mass="11521">MGNNISCCDEKELVQDKICSDWTIAGTEIIYIDNVSALVSSGYVKLNSAPAAADTIAVNFLLGAATVATLPAIGVSSAAAFTVGKFDEIQIVPSGAGTFIGEFCITPRYLI</sequence>
<dbReference type="Proteomes" id="UP000531594">
    <property type="component" value="Unassembled WGS sequence"/>
</dbReference>
<reference evidence="2 3" key="1">
    <citation type="submission" date="2020-08" db="EMBL/GenBank/DDBJ databases">
        <title>Genomic Encyclopedia of Type Strains, Phase IV (KMG-IV): sequencing the most valuable type-strain genomes for metagenomic binning, comparative biology and taxonomic classification.</title>
        <authorList>
            <person name="Goeker M."/>
        </authorList>
    </citation>
    <scope>NUCLEOTIDE SEQUENCE [LARGE SCALE GENOMIC DNA]</scope>
    <source>
        <strain evidence="2 3">DSM 5391</strain>
    </source>
</reference>
<comment type="caution">
    <text evidence="2">The sequence shown here is derived from an EMBL/GenBank/DDBJ whole genome shotgun (WGS) entry which is preliminary data.</text>
</comment>
<dbReference type="Pfam" id="PF13157">
    <property type="entry name" value="Enas"/>
    <property type="match status" value="1"/>
</dbReference>
<protein>
    <recommendedName>
        <fullName evidence="1">Endospore appendages core domain-containing protein</fullName>
    </recommendedName>
</protein>
<feature type="domain" description="Endospore appendages core" evidence="1">
    <location>
        <begin position="5"/>
        <end position="110"/>
    </location>
</feature>
<evidence type="ECO:0000313" key="2">
    <source>
        <dbReference type="EMBL" id="MBB6445474.1"/>
    </source>
</evidence>
<keyword evidence="3" id="KW-1185">Reference proteome</keyword>
<dbReference type="EMBL" id="JACHGK010000006">
    <property type="protein sequence ID" value="MBB6445474.1"/>
    <property type="molecule type" value="Genomic_DNA"/>
</dbReference>
<dbReference type="InterPro" id="IPR025055">
    <property type="entry name" value="Ena_core"/>
</dbReference>
<proteinExistence type="predicted"/>
<evidence type="ECO:0000313" key="3">
    <source>
        <dbReference type="Proteomes" id="UP000531594"/>
    </source>
</evidence>
<dbReference type="AlphaFoldDB" id="A0A7X0HRC3"/>
<accession>A0A7X0HRC3</accession>
<organism evidence="2 3">
    <name type="scientific">Bacillus benzoevorans</name>
    <dbReference type="NCBI Taxonomy" id="1456"/>
    <lineage>
        <taxon>Bacteria</taxon>
        <taxon>Bacillati</taxon>
        <taxon>Bacillota</taxon>
        <taxon>Bacilli</taxon>
        <taxon>Bacillales</taxon>
        <taxon>Bacillaceae</taxon>
        <taxon>Bacillus</taxon>
    </lineage>
</organism>